<evidence type="ECO:0000313" key="3">
    <source>
        <dbReference type="Proteomes" id="UP000298327"/>
    </source>
</evidence>
<dbReference type="Proteomes" id="UP000298327">
    <property type="component" value="Unassembled WGS sequence"/>
</dbReference>
<sequence length="801" mass="86865">MDHPWRVIRPHGHTGAAGDSAVQDQGTRGLGGARGGGRKMPKGKWLSLTENTLSDIHRGCVDNPPGLANTTPDVPRASQSQDTTPAKQPYNGGISTAAHLASIKAPAALLAPFSFPALRVSFLLSSRHFISILSRRSARQVHVQMTEYTTSPEAVAQWMSSRARTANWVTTHADGTNFVSPSIAPSLVSDSDDGLSSPTESDAESSHSVPPRMLLRYPDGRPDIPVTASNPYADNQMQMSMQEKEGRPPVAYADPWATQYAKPMAPVPPTPHIYQNRARAATHPHAMVSHSSSHQSSQPYTHPYLHSQPPGSAMQLPPPPQLQLAPYAQPVAPETIQIHPSPTTPHSVHTPRSHHSHSHHSQSASNSLRSKSLRSNHSQSSRHATLQMIYAPPPPAHPPMPISPTHTQGTQPKDIVSPSPVHAFAGKAPLAADLEAKVDEAVRVDVSPGPEPPLTHFEQAPPVGPSHSQSLAHRGAISHSHSHSYPPPAASSRHRSGSTSHSHSHSQSAAHPSSRRGSNSSRHDPRQHQHPHQPPPIVYAPSNHNSETASYNYNPPLITAHRPSHLHQPHASSMQRTASMHPGESSQPYPQPQHDAEPRSRTPRTHHHATRTLAASYSDPTPLASAAARPPHGATWAGRSRSRGRLYEDFSRTPSPNAGGGRRREGQRHKRYGGGRWDETDEDDASSHSSASTYYVIPSPGQKVKVLGPSSNLASLASSMYRRESHDTGPSHAAYQPAPTPSPTQHQHQQKRPLLQRLLHVPRFPLSRGHPSAGAEGVQEPALRPREGGRRMLRRQSETVR</sequence>
<feature type="compositionally biased region" description="Basic residues" evidence="1">
    <location>
        <begin position="601"/>
        <end position="610"/>
    </location>
</feature>
<feature type="region of interest" description="Disordered" evidence="1">
    <location>
        <begin position="445"/>
        <end position="695"/>
    </location>
</feature>
<dbReference type="AlphaFoldDB" id="A0A4Y9Y418"/>
<organism evidence="2 3">
    <name type="scientific">Dentipellis fragilis</name>
    <dbReference type="NCBI Taxonomy" id="205917"/>
    <lineage>
        <taxon>Eukaryota</taxon>
        <taxon>Fungi</taxon>
        <taxon>Dikarya</taxon>
        <taxon>Basidiomycota</taxon>
        <taxon>Agaricomycotina</taxon>
        <taxon>Agaricomycetes</taxon>
        <taxon>Russulales</taxon>
        <taxon>Hericiaceae</taxon>
        <taxon>Dentipellis</taxon>
    </lineage>
</organism>
<comment type="caution">
    <text evidence="2">The sequence shown here is derived from an EMBL/GenBank/DDBJ whole genome shotgun (WGS) entry which is preliminary data.</text>
</comment>
<dbReference type="OrthoDB" id="3249663at2759"/>
<protein>
    <submittedName>
        <fullName evidence="2">Uncharacterized protein</fullName>
    </submittedName>
</protein>
<feature type="compositionally biased region" description="Basic and acidic residues" evidence="1">
    <location>
        <begin position="783"/>
        <end position="801"/>
    </location>
</feature>
<feature type="compositionally biased region" description="Low complexity" evidence="1">
    <location>
        <begin position="497"/>
        <end position="516"/>
    </location>
</feature>
<feature type="region of interest" description="Disordered" evidence="1">
    <location>
        <begin position="61"/>
        <end position="87"/>
    </location>
</feature>
<feature type="compositionally biased region" description="Basic residues" evidence="1">
    <location>
        <begin position="349"/>
        <end position="360"/>
    </location>
</feature>
<feature type="compositionally biased region" description="Low complexity" evidence="1">
    <location>
        <begin position="289"/>
        <end position="298"/>
    </location>
</feature>
<feature type="compositionally biased region" description="Pro residues" evidence="1">
    <location>
        <begin position="391"/>
        <end position="402"/>
    </location>
</feature>
<evidence type="ECO:0000256" key="1">
    <source>
        <dbReference type="SAM" id="MobiDB-lite"/>
    </source>
</evidence>
<keyword evidence="3" id="KW-1185">Reference proteome</keyword>
<feature type="region of interest" description="Disordered" evidence="1">
    <location>
        <begin position="279"/>
        <end position="418"/>
    </location>
</feature>
<feature type="compositionally biased region" description="Low complexity" evidence="1">
    <location>
        <begin position="322"/>
        <end position="348"/>
    </location>
</feature>
<feature type="region of interest" description="Disordered" evidence="1">
    <location>
        <begin position="721"/>
        <end position="801"/>
    </location>
</feature>
<feature type="compositionally biased region" description="Polar residues" evidence="1">
    <location>
        <begin position="570"/>
        <end position="588"/>
    </location>
</feature>
<feature type="compositionally biased region" description="Low complexity" evidence="1">
    <location>
        <begin position="361"/>
        <end position="378"/>
    </location>
</feature>
<proteinExistence type="predicted"/>
<reference evidence="2 3" key="1">
    <citation type="submission" date="2019-02" db="EMBL/GenBank/DDBJ databases">
        <title>Genome sequencing of the rare red list fungi Dentipellis fragilis.</title>
        <authorList>
            <person name="Buettner E."/>
            <person name="Kellner H."/>
        </authorList>
    </citation>
    <scope>NUCLEOTIDE SEQUENCE [LARGE SCALE GENOMIC DNA]</scope>
    <source>
        <strain evidence="2 3">DSM 105465</strain>
    </source>
</reference>
<gene>
    <name evidence="2" type="ORF">EVG20_g8967</name>
</gene>
<feature type="compositionally biased region" description="Polar residues" evidence="1">
    <location>
        <begin position="542"/>
        <end position="553"/>
    </location>
</feature>
<name>A0A4Y9Y418_9AGAM</name>
<feature type="region of interest" description="Disordered" evidence="1">
    <location>
        <begin position="1"/>
        <end position="43"/>
    </location>
</feature>
<evidence type="ECO:0000313" key="2">
    <source>
        <dbReference type="EMBL" id="TFY56327.1"/>
    </source>
</evidence>
<feature type="compositionally biased region" description="Low complexity" evidence="1">
    <location>
        <begin position="186"/>
        <end position="197"/>
    </location>
</feature>
<feature type="compositionally biased region" description="Basic residues" evidence="1">
    <location>
        <begin position="1"/>
        <end position="12"/>
    </location>
</feature>
<accession>A0A4Y9Y418</accession>
<feature type="region of interest" description="Disordered" evidence="1">
    <location>
        <begin position="180"/>
        <end position="223"/>
    </location>
</feature>
<dbReference type="EMBL" id="SEOQ01000837">
    <property type="protein sequence ID" value="TFY56327.1"/>
    <property type="molecule type" value="Genomic_DNA"/>
</dbReference>
<feature type="compositionally biased region" description="Polar residues" evidence="1">
    <location>
        <begin position="68"/>
        <end position="86"/>
    </location>
</feature>